<keyword evidence="15" id="KW-1185">Reference proteome</keyword>
<dbReference type="SUPFAM" id="SSF53927">
    <property type="entry name" value="Cytidine deaminase-like"/>
    <property type="match status" value="1"/>
</dbReference>
<comment type="catalytic activity">
    <reaction evidence="12">
        <text>2,5-diamino-6-hydroxy-4-(5-phosphoribosylamino)-pyrimidine + H2O + H(+) = 5-amino-6-(5-phospho-D-ribosylamino)uracil + NH4(+)</text>
        <dbReference type="Rhea" id="RHEA:21868"/>
        <dbReference type="ChEBI" id="CHEBI:15377"/>
        <dbReference type="ChEBI" id="CHEBI:15378"/>
        <dbReference type="ChEBI" id="CHEBI:28938"/>
        <dbReference type="ChEBI" id="CHEBI:58453"/>
        <dbReference type="ChEBI" id="CHEBI:58614"/>
        <dbReference type="EC" id="3.5.4.26"/>
    </reaction>
</comment>
<proteinExistence type="inferred from homology"/>
<dbReference type="InterPro" id="IPR002125">
    <property type="entry name" value="CMP_dCMP_dom"/>
</dbReference>
<dbReference type="Pfam" id="PF01872">
    <property type="entry name" value="RibD_C"/>
    <property type="match status" value="1"/>
</dbReference>
<evidence type="ECO:0000256" key="10">
    <source>
        <dbReference type="ARBA" id="ARBA00023002"/>
    </source>
</evidence>
<dbReference type="GO" id="GO:0008835">
    <property type="term" value="F:diaminohydroxyphosphoribosylaminopyrimidine deaminase activity"/>
    <property type="evidence" value="ECO:0007669"/>
    <property type="project" value="UniProtKB-EC"/>
</dbReference>
<dbReference type="CDD" id="cd01284">
    <property type="entry name" value="Riboflavin_deaminase-reductase"/>
    <property type="match status" value="1"/>
</dbReference>
<dbReference type="InterPro" id="IPR004794">
    <property type="entry name" value="Eubact_RibD"/>
</dbReference>
<dbReference type="PROSITE" id="PS00903">
    <property type="entry name" value="CYT_DCMP_DEAMINASES_1"/>
    <property type="match status" value="1"/>
</dbReference>
<comment type="pathway">
    <text evidence="3 12">Cofactor biosynthesis; riboflavin biosynthesis; 5-amino-6-(D-ribitylamino)uracil from GTP: step 3/4.</text>
</comment>
<comment type="function">
    <text evidence="1 12">Converts 2,5-diamino-6-(ribosylamino)-4(3h)-pyrimidinone 5'-phosphate into 5-amino-6-(ribosylamino)-2,4(1h,3h)-pyrimidinedione 5'-phosphate.</text>
</comment>
<dbReference type="InterPro" id="IPR016193">
    <property type="entry name" value="Cytidine_deaminase-like"/>
</dbReference>
<evidence type="ECO:0000256" key="1">
    <source>
        <dbReference type="ARBA" id="ARBA00002151"/>
    </source>
</evidence>
<evidence type="ECO:0000256" key="2">
    <source>
        <dbReference type="ARBA" id="ARBA00004882"/>
    </source>
</evidence>
<keyword evidence="9 12" id="KW-0521">NADP</keyword>
<dbReference type="RefSeq" id="WP_200464556.1">
    <property type="nucleotide sequence ID" value="NZ_JAENRR010000014.1"/>
</dbReference>
<dbReference type="PANTHER" id="PTHR38011">
    <property type="entry name" value="DIHYDROFOLATE REDUCTASE FAMILY PROTEIN (AFU_ORTHOLOGUE AFUA_8G06820)"/>
    <property type="match status" value="1"/>
</dbReference>
<dbReference type="InterPro" id="IPR050765">
    <property type="entry name" value="Riboflavin_Biosynth_HTPR"/>
</dbReference>
<sequence length="350" mass="39617">MNHLSVEEKYMQRCLQLAQLAEGNTYPNPMVGSVIVCDGKIIGEGYHRKAGEPHAEVNAVNAVKDKSLLKESTLYVNLEPCAHYGKTPPCSKLIIDSEIPNVVIACIDSFSEVSGKGVEMMEKAGVKVKTGVLEEESLELNRRFFTFHNQKRPYIILKWAETKDGFIDIERNESNYGQPTWITNAWARRAVHQQRTTEQAILIGTQTAIKDKPSLTVRDWSGHQPLRCVIDKQCKLDDSYQLLDRQHPTVVYNSLKNEAATKLEYVKIGEVDFMTQILNDLWQRGIQSVIVEGGSATLQYFIKDDLWDEAHRYIGDVFFEKGVAAPNITGNIVRNHTFGSSKLLVYRNNL</sequence>
<comment type="similarity">
    <text evidence="4 12">In the N-terminal section; belongs to the cytidine and deoxycytidylate deaminase family.</text>
</comment>
<organism evidence="14 15">
    <name type="scientific">Carboxylicivirga marina</name>
    <dbReference type="NCBI Taxonomy" id="2800988"/>
    <lineage>
        <taxon>Bacteria</taxon>
        <taxon>Pseudomonadati</taxon>
        <taxon>Bacteroidota</taxon>
        <taxon>Bacteroidia</taxon>
        <taxon>Marinilabiliales</taxon>
        <taxon>Marinilabiliaceae</taxon>
        <taxon>Carboxylicivirga</taxon>
    </lineage>
</organism>
<evidence type="ECO:0000256" key="4">
    <source>
        <dbReference type="ARBA" id="ARBA00005259"/>
    </source>
</evidence>
<dbReference type="EMBL" id="JAENRR010000014">
    <property type="protein sequence ID" value="MBK3517329.1"/>
    <property type="molecule type" value="Genomic_DNA"/>
</dbReference>
<dbReference type="SUPFAM" id="SSF53597">
    <property type="entry name" value="Dihydrofolate reductase-like"/>
    <property type="match status" value="1"/>
</dbReference>
<keyword evidence="10 12" id="KW-0560">Oxidoreductase</keyword>
<feature type="domain" description="CMP/dCMP-type deaminase" evidence="13">
    <location>
        <begin position="5"/>
        <end position="128"/>
    </location>
</feature>
<dbReference type="NCBIfam" id="TIGR00326">
    <property type="entry name" value="eubact_ribD"/>
    <property type="match status" value="1"/>
</dbReference>
<evidence type="ECO:0000256" key="6">
    <source>
        <dbReference type="ARBA" id="ARBA00022619"/>
    </source>
</evidence>
<protein>
    <recommendedName>
        <fullName evidence="12">Riboflavin biosynthesis protein RibD</fullName>
    </recommendedName>
    <domain>
        <recommendedName>
            <fullName evidence="12">Diaminohydroxyphosphoribosylaminopyrimidine deaminase</fullName>
            <shortName evidence="12">DRAP deaminase</shortName>
            <ecNumber evidence="12">3.5.4.26</ecNumber>
        </recommendedName>
        <alternativeName>
            <fullName evidence="12">Riboflavin-specific deaminase</fullName>
        </alternativeName>
    </domain>
    <domain>
        <recommendedName>
            <fullName evidence="12">5-amino-6-(5-phosphoribosylamino)uracil reductase</fullName>
            <ecNumber evidence="12">1.1.1.193</ecNumber>
        </recommendedName>
        <alternativeName>
            <fullName evidence="12">HTP reductase</fullName>
        </alternativeName>
    </domain>
</protein>
<dbReference type="EC" id="3.5.4.26" evidence="12"/>
<dbReference type="PROSITE" id="PS51747">
    <property type="entry name" value="CYT_DCMP_DEAMINASES_2"/>
    <property type="match status" value="1"/>
</dbReference>
<evidence type="ECO:0000256" key="12">
    <source>
        <dbReference type="PIRNR" id="PIRNR006769"/>
    </source>
</evidence>
<evidence type="ECO:0000256" key="7">
    <source>
        <dbReference type="ARBA" id="ARBA00022723"/>
    </source>
</evidence>
<dbReference type="InterPro" id="IPR024072">
    <property type="entry name" value="DHFR-like_dom_sf"/>
</dbReference>
<keyword evidence="8 12" id="KW-0862">Zinc</keyword>
<dbReference type="Gene3D" id="3.40.430.10">
    <property type="entry name" value="Dihydrofolate Reductase, subunit A"/>
    <property type="match status" value="1"/>
</dbReference>
<comment type="catalytic activity">
    <reaction evidence="12">
        <text>5-amino-6-(5-phospho-D-ribitylamino)uracil + NADP(+) = 5-amino-6-(5-phospho-D-ribosylamino)uracil + NADPH + H(+)</text>
        <dbReference type="Rhea" id="RHEA:17845"/>
        <dbReference type="ChEBI" id="CHEBI:15378"/>
        <dbReference type="ChEBI" id="CHEBI:57783"/>
        <dbReference type="ChEBI" id="CHEBI:58349"/>
        <dbReference type="ChEBI" id="CHEBI:58421"/>
        <dbReference type="ChEBI" id="CHEBI:58453"/>
        <dbReference type="EC" id="1.1.1.193"/>
    </reaction>
</comment>
<comment type="similarity">
    <text evidence="5 12">In the C-terminal section; belongs to the HTP reductase family.</text>
</comment>
<dbReference type="Pfam" id="PF00383">
    <property type="entry name" value="dCMP_cyt_deam_1"/>
    <property type="match status" value="1"/>
</dbReference>
<dbReference type="InterPro" id="IPR002734">
    <property type="entry name" value="RibDG_C"/>
</dbReference>
<dbReference type="GO" id="GO:0008703">
    <property type="term" value="F:5-amino-6-(5-phosphoribosylamino)uracil reductase activity"/>
    <property type="evidence" value="ECO:0007669"/>
    <property type="project" value="UniProtKB-EC"/>
</dbReference>
<evidence type="ECO:0000256" key="5">
    <source>
        <dbReference type="ARBA" id="ARBA00007417"/>
    </source>
</evidence>
<comment type="cofactor">
    <cofactor evidence="12">
        <name>Zn(2+)</name>
        <dbReference type="ChEBI" id="CHEBI:29105"/>
    </cofactor>
    <text evidence="12">Binds 1 zinc ion.</text>
</comment>
<dbReference type="PANTHER" id="PTHR38011:SF7">
    <property type="entry name" value="2,5-DIAMINO-6-RIBOSYLAMINO-4(3H)-PYRIMIDINONE 5'-PHOSPHATE REDUCTASE"/>
    <property type="match status" value="1"/>
</dbReference>
<comment type="pathway">
    <text evidence="2 12">Cofactor biosynthesis; riboflavin biosynthesis; 5-amino-6-(D-ribitylamino)uracil from GTP: step 2/4.</text>
</comment>
<dbReference type="InterPro" id="IPR016192">
    <property type="entry name" value="APOBEC/CMP_deaminase_Zn-bd"/>
</dbReference>
<evidence type="ECO:0000256" key="3">
    <source>
        <dbReference type="ARBA" id="ARBA00004910"/>
    </source>
</evidence>
<comment type="caution">
    <text evidence="14">The sequence shown here is derived from an EMBL/GenBank/DDBJ whole genome shotgun (WGS) entry which is preliminary data.</text>
</comment>
<evidence type="ECO:0000313" key="14">
    <source>
        <dbReference type="EMBL" id="MBK3517329.1"/>
    </source>
</evidence>
<dbReference type="PIRSF" id="PIRSF006769">
    <property type="entry name" value="RibD"/>
    <property type="match status" value="1"/>
</dbReference>
<evidence type="ECO:0000313" key="15">
    <source>
        <dbReference type="Proteomes" id="UP000605676"/>
    </source>
</evidence>
<name>A0ABS1HI24_9BACT</name>
<keyword evidence="12 14" id="KW-0378">Hydrolase</keyword>
<evidence type="ECO:0000256" key="9">
    <source>
        <dbReference type="ARBA" id="ARBA00022857"/>
    </source>
</evidence>
<keyword evidence="7 12" id="KW-0479">Metal-binding</keyword>
<dbReference type="Gene3D" id="3.40.140.10">
    <property type="entry name" value="Cytidine Deaminase, domain 2"/>
    <property type="match status" value="1"/>
</dbReference>
<accession>A0ABS1HI24</accession>
<reference evidence="14 15" key="1">
    <citation type="submission" date="2021-01" db="EMBL/GenBank/DDBJ databases">
        <title>Carboxyliciviraga sp.nov., isolated from coastal sediments.</title>
        <authorList>
            <person name="Lu D."/>
            <person name="Zhang T."/>
        </authorList>
    </citation>
    <scope>NUCLEOTIDE SEQUENCE [LARGE SCALE GENOMIC DNA]</scope>
    <source>
        <strain evidence="14 15">N1Y132</strain>
    </source>
</reference>
<evidence type="ECO:0000256" key="8">
    <source>
        <dbReference type="ARBA" id="ARBA00022833"/>
    </source>
</evidence>
<gene>
    <name evidence="14" type="primary">ribD</name>
    <name evidence="14" type="ORF">JIV24_08255</name>
</gene>
<dbReference type="Proteomes" id="UP000605676">
    <property type="component" value="Unassembled WGS sequence"/>
</dbReference>
<evidence type="ECO:0000259" key="13">
    <source>
        <dbReference type="PROSITE" id="PS51747"/>
    </source>
</evidence>
<keyword evidence="6 12" id="KW-0686">Riboflavin biosynthesis</keyword>
<keyword evidence="11" id="KW-0511">Multifunctional enzyme</keyword>
<dbReference type="EC" id="1.1.1.193" evidence="12"/>
<evidence type="ECO:0000256" key="11">
    <source>
        <dbReference type="ARBA" id="ARBA00023268"/>
    </source>
</evidence>